<organism evidence="1 2">
    <name type="scientific">Didymella rabiei</name>
    <name type="common">Chickpea ascochyta blight fungus</name>
    <name type="synonym">Mycosphaerella rabiei</name>
    <dbReference type="NCBI Taxonomy" id="5454"/>
    <lineage>
        <taxon>Eukaryota</taxon>
        <taxon>Fungi</taxon>
        <taxon>Dikarya</taxon>
        <taxon>Ascomycota</taxon>
        <taxon>Pezizomycotina</taxon>
        <taxon>Dothideomycetes</taxon>
        <taxon>Pleosporomycetidae</taxon>
        <taxon>Pleosporales</taxon>
        <taxon>Pleosporineae</taxon>
        <taxon>Didymellaceae</taxon>
        <taxon>Ascochyta</taxon>
    </lineage>
</organism>
<dbReference type="EMBL" id="JYNV01000273">
    <property type="protein sequence ID" value="KZM20656.1"/>
    <property type="molecule type" value="Genomic_DNA"/>
</dbReference>
<dbReference type="OrthoDB" id="5015991at2759"/>
<protein>
    <submittedName>
        <fullName evidence="1">Uncharacterized protein</fullName>
    </submittedName>
</protein>
<reference evidence="1 2" key="1">
    <citation type="journal article" date="2016" name="Sci. Rep.">
        <title>Draft genome sequencing and secretome analysis of fungal phytopathogen Ascochyta rabiei provides insight into the necrotrophic effector repertoire.</title>
        <authorList>
            <person name="Verma S."/>
            <person name="Gazara R.K."/>
            <person name="Nizam S."/>
            <person name="Parween S."/>
            <person name="Chattopadhyay D."/>
            <person name="Verma P.K."/>
        </authorList>
    </citation>
    <scope>NUCLEOTIDE SEQUENCE [LARGE SCALE GENOMIC DNA]</scope>
    <source>
        <strain evidence="1 2">ArDII</strain>
    </source>
</reference>
<dbReference type="AlphaFoldDB" id="A0A162ZKE8"/>
<accession>A0A162ZKE8</accession>
<dbReference type="Proteomes" id="UP000076837">
    <property type="component" value="Unassembled WGS sequence"/>
</dbReference>
<comment type="caution">
    <text evidence="1">The sequence shown here is derived from an EMBL/GenBank/DDBJ whole genome shotgun (WGS) entry which is preliminary data.</text>
</comment>
<gene>
    <name evidence="1" type="ORF">ST47_g8201</name>
</gene>
<evidence type="ECO:0000313" key="2">
    <source>
        <dbReference type="Proteomes" id="UP000076837"/>
    </source>
</evidence>
<proteinExistence type="predicted"/>
<name>A0A162ZKE8_DIDRA</name>
<sequence length="225" mass="26110">MCFYDQHRFGCGDWKWGHFRQHCAKEYRIGETCGMKLIMQTIPTGTKCKLCEKIDTKMRRRAAEVERISRWQRDGSKFRASIDKSMEIIRGLDYEIYELGCFGYFDLGTLVKQIDTQDLARSTGYWSGQPVGLENLVKNILRFQYREKHTACNDIGMTVITAVQMVLSAQFEIDQHKSLHDVVDHIEQISKNTEWSYGSATYFLRFNKRGHIKKHCLSPVCSAGT</sequence>
<keyword evidence="2" id="KW-1185">Reference proteome</keyword>
<evidence type="ECO:0000313" key="1">
    <source>
        <dbReference type="EMBL" id="KZM20656.1"/>
    </source>
</evidence>